<accession>A0A4R2I929</accession>
<dbReference type="GO" id="GO:0016787">
    <property type="term" value="F:hydrolase activity"/>
    <property type="evidence" value="ECO:0007669"/>
    <property type="project" value="UniProtKB-KW"/>
</dbReference>
<dbReference type="RefSeq" id="WP_131997401.1">
    <property type="nucleotide sequence ID" value="NZ_JACGXM010000010.1"/>
</dbReference>
<evidence type="ECO:0000313" key="3">
    <source>
        <dbReference type="EMBL" id="TCO40894.1"/>
    </source>
</evidence>
<reference evidence="3 4" key="1">
    <citation type="journal article" date="2015" name="Stand. Genomic Sci.">
        <title>Genomic Encyclopedia of Bacterial and Archaeal Type Strains, Phase III: the genomes of soil and plant-associated and newly described type strains.</title>
        <authorList>
            <person name="Whitman W.B."/>
            <person name="Woyke T."/>
            <person name="Klenk H.P."/>
            <person name="Zhou Y."/>
            <person name="Lilburn T.G."/>
            <person name="Beck B.J."/>
            <person name="De Vos P."/>
            <person name="Vandamme P."/>
            <person name="Eisen J.A."/>
            <person name="Garrity G."/>
            <person name="Hugenholtz P."/>
            <person name="Kyrpides N.C."/>
        </authorList>
    </citation>
    <scope>NUCLEOTIDE SEQUENCE [LARGE SCALE GENOMIC DNA]</scope>
    <source>
        <strain evidence="3 4">A3</strain>
    </source>
</reference>
<dbReference type="OrthoDB" id="9805728at2"/>
<dbReference type="InterPro" id="IPR001279">
    <property type="entry name" value="Metallo-B-lactamas"/>
</dbReference>
<name>A0A4R2I929_9GAMM</name>
<keyword evidence="1" id="KW-0378">Hydrolase</keyword>
<evidence type="ECO:0000256" key="1">
    <source>
        <dbReference type="ARBA" id="ARBA00022801"/>
    </source>
</evidence>
<dbReference type="InterPro" id="IPR050114">
    <property type="entry name" value="UPF0173_UPF0282_UlaG_hydrolase"/>
</dbReference>
<evidence type="ECO:0000259" key="2">
    <source>
        <dbReference type="Pfam" id="PF12706"/>
    </source>
</evidence>
<protein>
    <submittedName>
        <fullName evidence="3">L-ascorbate metabolism protein UlaG (Beta-lactamase superfamily)</fullName>
    </submittedName>
</protein>
<proteinExistence type="predicted"/>
<keyword evidence="4" id="KW-1185">Reference proteome</keyword>
<dbReference type="EMBL" id="SLWQ01000004">
    <property type="protein sequence ID" value="TCO40894.1"/>
    <property type="molecule type" value="Genomic_DNA"/>
</dbReference>
<evidence type="ECO:0000313" key="4">
    <source>
        <dbReference type="Proteomes" id="UP000294862"/>
    </source>
</evidence>
<dbReference type="AlphaFoldDB" id="A0A4R2I929"/>
<feature type="domain" description="Metallo-beta-lactamase" evidence="2">
    <location>
        <begin position="19"/>
        <end position="216"/>
    </location>
</feature>
<organism evidence="3 4">
    <name type="scientific">Dokdonella fugitiva</name>
    <dbReference type="NCBI Taxonomy" id="328517"/>
    <lineage>
        <taxon>Bacteria</taxon>
        <taxon>Pseudomonadati</taxon>
        <taxon>Pseudomonadota</taxon>
        <taxon>Gammaproteobacteria</taxon>
        <taxon>Lysobacterales</taxon>
        <taxon>Rhodanobacteraceae</taxon>
        <taxon>Dokdonella</taxon>
    </lineage>
</organism>
<dbReference type="PANTHER" id="PTHR43546:SF9">
    <property type="entry name" value="L-ASCORBATE-6-PHOSPHATE LACTONASE ULAG-RELATED"/>
    <property type="match status" value="1"/>
</dbReference>
<sequence>MRITYIGGPTALVEIGGLRLLTDPTFDAAGGEYRAAAYSLHKTQGPALSRDALGRIDVVLLSHDHHFDNLDTSGRAMLADAGVVLTTQVGAERLGAPAIGLAPWETYDVALPDGGTLRITATPARHGPEGGDRGPVIGFVLERPGDGDGAVYVSGDTVWYDGVAEVARRFAVVVAVLNMGAAHVAVAGPSHLTFTADEGVGFARAFEHASIVPLHYEGWAHFTESRREIEATFVAHALGHRLHWLAPGVPSAFALAAGDQSPRQPPGSSAR</sequence>
<dbReference type="Proteomes" id="UP000294862">
    <property type="component" value="Unassembled WGS sequence"/>
</dbReference>
<gene>
    <name evidence="3" type="ORF">EV148_104257</name>
</gene>
<dbReference type="SUPFAM" id="SSF56281">
    <property type="entry name" value="Metallo-hydrolase/oxidoreductase"/>
    <property type="match status" value="1"/>
</dbReference>
<dbReference type="PANTHER" id="PTHR43546">
    <property type="entry name" value="UPF0173 METAL-DEPENDENT HYDROLASE MJ1163-RELATED"/>
    <property type="match status" value="1"/>
</dbReference>
<comment type="caution">
    <text evidence="3">The sequence shown here is derived from an EMBL/GenBank/DDBJ whole genome shotgun (WGS) entry which is preliminary data.</text>
</comment>
<dbReference type="Gene3D" id="3.60.15.10">
    <property type="entry name" value="Ribonuclease Z/Hydroxyacylglutathione hydrolase-like"/>
    <property type="match status" value="1"/>
</dbReference>
<dbReference type="Pfam" id="PF12706">
    <property type="entry name" value="Lactamase_B_2"/>
    <property type="match status" value="1"/>
</dbReference>
<dbReference type="InterPro" id="IPR036866">
    <property type="entry name" value="RibonucZ/Hydroxyglut_hydro"/>
</dbReference>